<sequence>MRDPESPWRCSHEGCPDPAYPNKKAECRTYKTKREVHRQKYHCTQVTVVYNGERITVFRDTKTSLFFCPCGSFKHARRHSRRLQTLCAREEHPAPHAIGPSPDSDEDEEDEEDIDNSEYTMGSDEDDRSRSASISVISVHDSPKARQPARKPLRAAPASRLRQANHQLLPLSPQCSSVTTLVSSAGPRAPPTEAPTPTEMSHVGLQRPRIGRPPAHLIRALATASASVSSPEHTATLGTQTPGKRKRSSSLPRTTRAKRHQRDSESSDSEEGLKIEIEKLKRKIRKQKLRGELHDLARKLKDLEHETDDIWDTSLHDIMQASRTGIINSEVRVLGRLMGVFTAGILSISQPGCFRPGCPNPLHPDKKDGFTNYRAKREEHCQRYHSVHVTVDYQGDRITVFRDLETGFFYCPCGAPKHARRHSRRLRSLCARIHHPSPDDLGPSPDSDGEDDVDEDDEAIDDHSATVDDEDYQSTADNSVISVSDGLESSPPLRPSPASHMRRSNGQFAPRNSGSASTSNTRASASNATVSSAAYVGAQRPRIGRPPAHLLRARAAAAANTQKPKSTASSSSQMPRKRKRTSYESPAMNTRAGWKKRLSSDSEEDLKRQVDEAEKQLRKHKLRKELRDLNGKLEDLKRESGGL</sequence>
<evidence type="ECO:0000313" key="2">
    <source>
        <dbReference type="EMBL" id="EFI92528.1"/>
    </source>
</evidence>
<dbReference type="VEuPathDB" id="FungiDB:SCHCODRAFT_01105264"/>
<feature type="region of interest" description="Disordered" evidence="1">
    <location>
        <begin position="433"/>
        <end position="456"/>
    </location>
</feature>
<dbReference type="GeneID" id="9597203"/>
<evidence type="ECO:0000313" key="3">
    <source>
        <dbReference type="Proteomes" id="UP000007431"/>
    </source>
</evidence>
<feature type="compositionally biased region" description="Polar residues" evidence="1">
    <location>
        <begin position="560"/>
        <end position="574"/>
    </location>
</feature>
<feature type="compositionally biased region" description="Polar residues" evidence="1">
    <location>
        <begin position="224"/>
        <end position="242"/>
    </location>
</feature>
<keyword evidence="3" id="KW-1185">Reference proteome</keyword>
<reference evidence="2 3" key="1">
    <citation type="journal article" date="2010" name="Nat. Biotechnol.">
        <title>Genome sequence of the model mushroom Schizophyllum commune.</title>
        <authorList>
            <person name="Ohm R.A."/>
            <person name="de Jong J.F."/>
            <person name="Lugones L.G."/>
            <person name="Aerts A."/>
            <person name="Kothe E."/>
            <person name="Stajich J.E."/>
            <person name="de Vries R.P."/>
            <person name="Record E."/>
            <person name="Levasseur A."/>
            <person name="Baker S.E."/>
            <person name="Bartholomew K.A."/>
            <person name="Coutinho P.M."/>
            <person name="Erdmann S."/>
            <person name="Fowler T.J."/>
            <person name="Gathman A.C."/>
            <person name="Lombard V."/>
            <person name="Henrissat B."/>
            <person name="Knabe N."/>
            <person name="Kuees U."/>
            <person name="Lilly W.W."/>
            <person name="Lindquist E."/>
            <person name="Lucas S."/>
            <person name="Magnuson J.K."/>
            <person name="Piumi F."/>
            <person name="Raudaskoski M."/>
            <person name="Salamov A."/>
            <person name="Schmutz J."/>
            <person name="Schwarze F.W.M.R."/>
            <person name="vanKuyk P.A."/>
            <person name="Horton J.S."/>
            <person name="Grigoriev I.V."/>
            <person name="Woesten H.A.B."/>
        </authorList>
    </citation>
    <scope>NUCLEOTIDE SEQUENCE [LARGE SCALE GENOMIC DNA]</scope>
    <source>
        <strain evidence="3">H4-8 / FGSC 9210</strain>
    </source>
</reference>
<feature type="region of interest" description="Disordered" evidence="1">
    <location>
        <begin position="223"/>
        <end position="271"/>
    </location>
</feature>
<dbReference type="RefSeq" id="XP_003027431.1">
    <property type="nucleotide sequence ID" value="XM_003027385.1"/>
</dbReference>
<organism evidence="3">
    <name type="scientific">Schizophyllum commune (strain H4-8 / FGSC 9210)</name>
    <name type="common">Split gill fungus</name>
    <dbReference type="NCBI Taxonomy" id="578458"/>
    <lineage>
        <taxon>Eukaryota</taxon>
        <taxon>Fungi</taxon>
        <taxon>Dikarya</taxon>
        <taxon>Basidiomycota</taxon>
        <taxon>Agaricomycotina</taxon>
        <taxon>Agaricomycetes</taxon>
        <taxon>Agaricomycetidae</taxon>
        <taxon>Agaricales</taxon>
        <taxon>Schizophyllaceae</taxon>
        <taxon>Schizophyllum</taxon>
    </lineage>
</organism>
<name>D8QGP2_SCHCM</name>
<evidence type="ECO:0000256" key="1">
    <source>
        <dbReference type="SAM" id="MobiDB-lite"/>
    </source>
</evidence>
<feature type="region of interest" description="Disordered" evidence="1">
    <location>
        <begin position="481"/>
        <end position="618"/>
    </location>
</feature>
<feature type="compositionally biased region" description="Acidic residues" evidence="1">
    <location>
        <begin position="103"/>
        <end position="116"/>
    </location>
</feature>
<protein>
    <submittedName>
        <fullName evidence="2">Uncharacterized protein</fullName>
    </submittedName>
</protein>
<dbReference type="KEGG" id="scm:SCHCO_01105264"/>
<dbReference type="EMBL" id="GL377312">
    <property type="protein sequence ID" value="EFI92528.1"/>
    <property type="molecule type" value="Genomic_DNA"/>
</dbReference>
<accession>D8QGP2</accession>
<proteinExistence type="predicted"/>
<feature type="non-terminal residue" evidence="2">
    <location>
        <position position="643"/>
    </location>
</feature>
<dbReference type="Proteomes" id="UP000007431">
    <property type="component" value="Unassembled WGS sequence"/>
</dbReference>
<feature type="compositionally biased region" description="Acidic residues" evidence="1">
    <location>
        <begin position="447"/>
        <end position="456"/>
    </location>
</feature>
<feature type="region of interest" description="Disordered" evidence="1">
    <location>
        <begin position="179"/>
        <end position="210"/>
    </location>
</feature>
<feature type="compositionally biased region" description="Low complexity" evidence="1">
    <location>
        <begin position="512"/>
        <end position="534"/>
    </location>
</feature>
<feature type="region of interest" description="Disordered" evidence="1">
    <location>
        <begin position="89"/>
        <end position="159"/>
    </location>
</feature>
<dbReference type="InParanoid" id="D8QGP2"/>
<dbReference type="AlphaFoldDB" id="D8QGP2"/>
<dbReference type="OrthoDB" id="10507933at2759"/>
<feature type="compositionally biased region" description="Low complexity" evidence="1">
    <location>
        <begin position="545"/>
        <end position="559"/>
    </location>
</feature>
<dbReference type="HOGENOM" id="CLU_425880_0_0_1"/>
<gene>
    <name evidence="2" type="ORF">SCHCODRAFT_113032</name>
</gene>
<feature type="compositionally biased region" description="Basic and acidic residues" evidence="1">
    <location>
        <begin position="605"/>
        <end position="616"/>
    </location>
</feature>